<evidence type="ECO:0000256" key="4">
    <source>
        <dbReference type="ARBA" id="ARBA00022729"/>
    </source>
</evidence>
<evidence type="ECO:0000256" key="2">
    <source>
        <dbReference type="ARBA" id="ARBA00005227"/>
    </source>
</evidence>
<dbReference type="AlphaFoldDB" id="A0A3B3RNU7"/>
<keyword evidence="3 7" id="KW-0812">Transmembrane</keyword>
<comment type="subcellular location">
    <subcellularLocation>
        <location evidence="1">Membrane</location>
        <topology evidence="1">Multi-pass membrane protein</topology>
    </subcellularLocation>
</comment>
<evidence type="ECO:0000313" key="8">
    <source>
        <dbReference type="Ensembl" id="ENSPKIP00000020149.1"/>
    </source>
</evidence>
<evidence type="ECO:0000256" key="5">
    <source>
        <dbReference type="ARBA" id="ARBA00022989"/>
    </source>
</evidence>
<protein>
    <recommendedName>
        <fullName evidence="7">Transmembrane 9 superfamily member</fullName>
    </recommendedName>
</protein>
<name>A0A3B3RNU7_9TELE</name>
<dbReference type="GO" id="GO:0016020">
    <property type="term" value="C:membrane"/>
    <property type="evidence" value="ECO:0007669"/>
    <property type="project" value="UniProtKB-SubCell"/>
</dbReference>
<feature type="transmembrane region" description="Helical" evidence="7">
    <location>
        <begin position="297"/>
        <end position="315"/>
    </location>
</feature>
<keyword evidence="4" id="KW-0732">Signal</keyword>
<feature type="transmembrane region" description="Helical" evidence="7">
    <location>
        <begin position="140"/>
        <end position="163"/>
    </location>
</feature>
<comment type="caution">
    <text evidence="7">Lacks conserved residue(s) required for the propagation of feature annotation.</text>
</comment>
<sequence length="472" mass="53468">ESETSHSEKLGQFKFKVKEECTVGCTKTYNKVLTEDPTREHTLLNYLKYVRFYCDCHDAAVRTDHLCRTVGNMPVTWRYDAEVQQNSPKDVCVVNVSFVLYKKMVKYFYLCLSLGLYPQGSVNCTLSSKVHIFTFFLRVIQWFSIMNSLVIVLFLSSTAAAITQGTLLIDIARYCQMDSVDAQEEFGLKLEYGDVFQPARMGTLLSVFPGSGTQIFIIFARLISLSPAKRGGPCDVCCGAVETPAAYVAARFYKSHTLAAFFALLFHTSFRITFLHFIAISVILWENSPSADISFRMLVTILDLWFCVSVPLTFLGGIEHPVRTNQIPCQIPEQSFYTKSLPGIQFFFTLNSIWSVEPDVLFVRILFLVLIILVITCSEATILLCYFQPHSLGAHRRSTFLLPPSSLPDSPHFCYSIQYCYSKLRITRLTGTILCFGYTMIMALIFFLFTGTVGFFASVWFVTNIYSVVTVD</sequence>
<feature type="transmembrane region" description="Helical" evidence="7">
    <location>
        <begin position="362"/>
        <end position="387"/>
    </location>
</feature>
<dbReference type="GeneTree" id="ENSGT00940000157563"/>
<reference evidence="8" key="1">
    <citation type="submission" date="2025-08" db="UniProtKB">
        <authorList>
            <consortium name="Ensembl"/>
        </authorList>
    </citation>
    <scope>IDENTIFICATION</scope>
</reference>
<accession>A0A3B3RNU7</accession>
<feature type="transmembrane region" description="Helical" evidence="7">
    <location>
        <begin position="433"/>
        <end position="462"/>
    </location>
</feature>
<evidence type="ECO:0000256" key="7">
    <source>
        <dbReference type="RuleBase" id="RU363079"/>
    </source>
</evidence>
<keyword evidence="5 7" id="KW-1133">Transmembrane helix</keyword>
<dbReference type="InterPro" id="IPR004240">
    <property type="entry name" value="EMP70"/>
</dbReference>
<dbReference type="PANTHER" id="PTHR10766:SF111">
    <property type="entry name" value="TRANSMEMBRANE 9 SUPERFAMILY MEMBER 2"/>
    <property type="match status" value="1"/>
</dbReference>
<evidence type="ECO:0000256" key="1">
    <source>
        <dbReference type="ARBA" id="ARBA00004141"/>
    </source>
</evidence>
<evidence type="ECO:0000256" key="6">
    <source>
        <dbReference type="ARBA" id="ARBA00023136"/>
    </source>
</evidence>
<comment type="similarity">
    <text evidence="2 7">Belongs to the nonaspanin (TM9SF) (TC 9.A.2) family.</text>
</comment>
<keyword evidence="6 7" id="KW-0472">Membrane</keyword>
<feature type="transmembrane region" description="Helical" evidence="7">
    <location>
        <begin position="258"/>
        <end position="285"/>
    </location>
</feature>
<dbReference type="GO" id="GO:0072657">
    <property type="term" value="P:protein localization to membrane"/>
    <property type="evidence" value="ECO:0007669"/>
    <property type="project" value="TreeGrafter"/>
</dbReference>
<keyword evidence="9" id="KW-1185">Reference proteome</keyword>
<dbReference type="STRING" id="1676925.ENSPKIP00000020149"/>
<dbReference type="Proteomes" id="UP000261540">
    <property type="component" value="Unplaced"/>
</dbReference>
<dbReference type="GO" id="GO:0005737">
    <property type="term" value="C:cytoplasm"/>
    <property type="evidence" value="ECO:0007669"/>
    <property type="project" value="UniProtKB-ARBA"/>
</dbReference>
<dbReference type="Pfam" id="PF02990">
    <property type="entry name" value="EMP70"/>
    <property type="match status" value="1"/>
</dbReference>
<proteinExistence type="inferred from homology"/>
<organism evidence="8 9">
    <name type="scientific">Paramormyrops kingsleyae</name>
    <dbReference type="NCBI Taxonomy" id="1676925"/>
    <lineage>
        <taxon>Eukaryota</taxon>
        <taxon>Metazoa</taxon>
        <taxon>Chordata</taxon>
        <taxon>Craniata</taxon>
        <taxon>Vertebrata</taxon>
        <taxon>Euteleostomi</taxon>
        <taxon>Actinopterygii</taxon>
        <taxon>Neopterygii</taxon>
        <taxon>Teleostei</taxon>
        <taxon>Osteoglossocephala</taxon>
        <taxon>Osteoglossomorpha</taxon>
        <taxon>Osteoglossiformes</taxon>
        <taxon>Mormyridae</taxon>
        <taxon>Paramormyrops</taxon>
    </lineage>
</organism>
<evidence type="ECO:0000313" key="9">
    <source>
        <dbReference type="Proteomes" id="UP000261540"/>
    </source>
</evidence>
<dbReference type="Ensembl" id="ENSPKIT00000000763.1">
    <property type="protein sequence ID" value="ENSPKIP00000020149.1"/>
    <property type="gene ID" value="ENSPKIG00000005027.1"/>
</dbReference>
<dbReference type="PANTHER" id="PTHR10766">
    <property type="entry name" value="TRANSMEMBRANE 9 SUPERFAMILY PROTEIN"/>
    <property type="match status" value="1"/>
</dbReference>
<reference evidence="8" key="2">
    <citation type="submission" date="2025-09" db="UniProtKB">
        <authorList>
            <consortium name="Ensembl"/>
        </authorList>
    </citation>
    <scope>IDENTIFICATION</scope>
</reference>
<evidence type="ECO:0000256" key="3">
    <source>
        <dbReference type="ARBA" id="ARBA00022692"/>
    </source>
</evidence>